<keyword evidence="1" id="KW-0805">Transcription regulation</keyword>
<evidence type="ECO:0000256" key="2">
    <source>
        <dbReference type="ARBA" id="ARBA00023125"/>
    </source>
</evidence>
<dbReference type="PANTHER" id="PTHR38445:SF9">
    <property type="entry name" value="HTH-TYPE TRANSCRIPTIONAL REPRESSOR YTRA"/>
    <property type="match status" value="1"/>
</dbReference>
<evidence type="ECO:0000256" key="1">
    <source>
        <dbReference type="ARBA" id="ARBA00023015"/>
    </source>
</evidence>
<evidence type="ECO:0000256" key="3">
    <source>
        <dbReference type="ARBA" id="ARBA00023163"/>
    </source>
</evidence>
<evidence type="ECO:0000259" key="4">
    <source>
        <dbReference type="PROSITE" id="PS50949"/>
    </source>
</evidence>
<dbReference type="InterPro" id="IPR036390">
    <property type="entry name" value="WH_DNA-bd_sf"/>
</dbReference>
<dbReference type="Gene3D" id="1.10.10.10">
    <property type="entry name" value="Winged helix-like DNA-binding domain superfamily/Winged helix DNA-binding domain"/>
    <property type="match status" value="1"/>
</dbReference>
<reference evidence="5 6" key="1">
    <citation type="journal article" date="2021" name="bioRxiv">
        <title>Unique metabolic strategies in Hadean analogues reveal hints for primordial physiology.</title>
        <authorList>
            <person name="Nobu M.K."/>
            <person name="Nakai R."/>
            <person name="Tamazawa S."/>
            <person name="Mori H."/>
            <person name="Toyoda A."/>
            <person name="Ijiri A."/>
            <person name="Suzuki S."/>
            <person name="Kurokawa K."/>
            <person name="Kamagata Y."/>
            <person name="Tamaki H."/>
        </authorList>
    </citation>
    <scope>NUCLEOTIDE SEQUENCE [LARGE SCALE GENOMIC DNA]</scope>
    <source>
        <strain evidence="5">BS525</strain>
    </source>
</reference>
<dbReference type="PANTHER" id="PTHR38445">
    <property type="entry name" value="HTH-TYPE TRANSCRIPTIONAL REPRESSOR YTRA"/>
    <property type="match status" value="1"/>
</dbReference>
<dbReference type="GO" id="GO:0003700">
    <property type="term" value="F:DNA-binding transcription factor activity"/>
    <property type="evidence" value="ECO:0007669"/>
    <property type="project" value="InterPro"/>
</dbReference>
<sequence>MTKNLFSVNPYSSVPVYKQLKNQIIKALQWGTLKSGEQLPTIKELSSFLSINPNTVARVFRELTIEGYLKSEPGVGTFILAISEEKNYREKKEQLTFLLKNIIREGRIMGLERSEISDLWQETFKEFQEDSN</sequence>
<organism evidence="5 6">
    <name type="scientific">Psychracetigena formicireducens</name>
    <dbReference type="NCBI Taxonomy" id="2986056"/>
    <lineage>
        <taxon>Bacteria</taxon>
        <taxon>Bacillati</taxon>
        <taxon>Candidatus Lithacetigenota</taxon>
        <taxon>Candidatus Psychracetigena</taxon>
    </lineage>
</organism>
<evidence type="ECO:0000313" key="6">
    <source>
        <dbReference type="Proteomes" id="UP000811545"/>
    </source>
</evidence>
<dbReference type="CDD" id="cd07377">
    <property type="entry name" value="WHTH_GntR"/>
    <property type="match status" value="1"/>
</dbReference>
<feature type="domain" description="HTH gntR-type" evidence="4">
    <location>
        <begin position="14"/>
        <end position="82"/>
    </location>
</feature>
<evidence type="ECO:0000313" key="5">
    <source>
        <dbReference type="EMBL" id="MBT9144439.1"/>
    </source>
</evidence>
<name>A0A9E2BG87_PSYF1</name>
<keyword evidence="2" id="KW-0238">DNA-binding</keyword>
<keyword evidence="3" id="KW-0804">Transcription</keyword>
<comment type="caution">
    <text evidence="5">The sequence shown here is derived from an EMBL/GenBank/DDBJ whole genome shotgun (WGS) entry which is preliminary data.</text>
</comment>
<accession>A0A9E2BG87</accession>
<dbReference type="Pfam" id="PF00392">
    <property type="entry name" value="GntR"/>
    <property type="match status" value="1"/>
</dbReference>
<protein>
    <submittedName>
        <fullName evidence="5">HTH-type transcriptional repressor YtrA</fullName>
    </submittedName>
</protein>
<dbReference type="InterPro" id="IPR000524">
    <property type="entry name" value="Tscrpt_reg_HTH_GntR"/>
</dbReference>
<dbReference type="Proteomes" id="UP000811545">
    <property type="component" value="Unassembled WGS sequence"/>
</dbReference>
<dbReference type="InterPro" id="IPR036388">
    <property type="entry name" value="WH-like_DNA-bd_sf"/>
</dbReference>
<dbReference type="AlphaFoldDB" id="A0A9E2BG87"/>
<dbReference type="SMART" id="SM00345">
    <property type="entry name" value="HTH_GNTR"/>
    <property type="match status" value="1"/>
</dbReference>
<dbReference type="PROSITE" id="PS50949">
    <property type="entry name" value="HTH_GNTR"/>
    <property type="match status" value="1"/>
</dbReference>
<dbReference type="EMBL" id="QLTW01000008">
    <property type="protein sequence ID" value="MBT9144439.1"/>
    <property type="molecule type" value="Genomic_DNA"/>
</dbReference>
<gene>
    <name evidence="5" type="primary">ytrA</name>
    <name evidence="5" type="ORF">DDT42_00280</name>
</gene>
<dbReference type="SUPFAM" id="SSF46785">
    <property type="entry name" value="Winged helix' DNA-binding domain"/>
    <property type="match status" value="1"/>
</dbReference>
<dbReference type="GO" id="GO:0003677">
    <property type="term" value="F:DNA binding"/>
    <property type="evidence" value="ECO:0007669"/>
    <property type="project" value="UniProtKB-KW"/>
</dbReference>
<proteinExistence type="predicted"/>